<organism evidence="4 5">
    <name type="scientific">Eubacterium ruminantium</name>
    <dbReference type="NCBI Taxonomy" id="42322"/>
    <lineage>
        <taxon>Bacteria</taxon>
        <taxon>Bacillati</taxon>
        <taxon>Bacillota</taxon>
        <taxon>Clostridia</taxon>
        <taxon>Eubacteriales</taxon>
        <taxon>Eubacteriaceae</taxon>
        <taxon>Eubacterium</taxon>
    </lineage>
</organism>
<dbReference type="InterPro" id="IPR036291">
    <property type="entry name" value="NAD(P)-bd_dom_sf"/>
</dbReference>
<dbReference type="AlphaFoldDB" id="A0A1T4L504"/>
<dbReference type="OrthoDB" id="9803333at2"/>
<dbReference type="EMBL" id="FUXA01000005">
    <property type="protein sequence ID" value="SJZ49693.1"/>
    <property type="molecule type" value="Genomic_DNA"/>
</dbReference>
<keyword evidence="5" id="KW-1185">Reference proteome</keyword>
<comment type="similarity">
    <text evidence="1 3">Belongs to the short-chain dehydrogenases/reductases (SDR) family.</text>
</comment>
<dbReference type="PANTHER" id="PTHR42760:SF40">
    <property type="entry name" value="3-OXOACYL-[ACYL-CARRIER-PROTEIN] REDUCTASE, CHLOROPLASTIC"/>
    <property type="match status" value="1"/>
</dbReference>
<dbReference type="Gene3D" id="3.40.50.720">
    <property type="entry name" value="NAD(P)-binding Rossmann-like Domain"/>
    <property type="match status" value="1"/>
</dbReference>
<dbReference type="Pfam" id="PF00106">
    <property type="entry name" value="adh_short"/>
    <property type="match status" value="1"/>
</dbReference>
<protein>
    <submittedName>
        <fullName evidence="4">3-oxoacyl-[acyl-carrier protein] reductase</fullName>
    </submittedName>
</protein>
<dbReference type="SUPFAM" id="SSF51735">
    <property type="entry name" value="NAD(P)-binding Rossmann-fold domains"/>
    <property type="match status" value="1"/>
</dbReference>
<dbReference type="PROSITE" id="PS00061">
    <property type="entry name" value="ADH_SHORT"/>
    <property type="match status" value="1"/>
</dbReference>
<dbReference type="RefSeq" id="WP_078786380.1">
    <property type="nucleotide sequence ID" value="NZ_CAJOJK010000005.1"/>
</dbReference>
<evidence type="ECO:0000256" key="1">
    <source>
        <dbReference type="ARBA" id="ARBA00006484"/>
    </source>
</evidence>
<dbReference type="FunFam" id="3.40.50.720:FF:000173">
    <property type="entry name" value="3-oxoacyl-[acyl-carrier protein] reductase"/>
    <property type="match status" value="1"/>
</dbReference>
<keyword evidence="2" id="KW-0560">Oxidoreductase</keyword>
<dbReference type="PRINTS" id="PR00081">
    <property type="entry name" value="GDHRDH"/>
</dbReference>
<evidence type="ECO:0000256" key="2">
    <source>
        <dbReference type="ARBA" id="ARBA00023002"/>
    </source>
</evidence>
<dbReference type="PRINTS" id="PR00080">
    <property type="entry name" value="SDRFAMILY"/>
</dbReference>
<name>A0A1T4L504_9FIRM</name>
<evidence type="ECO:0000313" key="5">
    <source>
        <dbReference type="Proteomes" id="UP000189857"/>
    </source>
</evidence>
<sequence>MSSVIITGASSGIGRSVALQLAKSGKYEYISINSGHDEKALADVAHLIEEISDKIKVITVFGDISQNITAKALIKKTVSVAGGVDALINSAAISYVGLLMDMNPDEWRQTVAVNLDSVYNTCHEVLPYMVKEKRGRIINISSVWGLVGASCEVAYSATKGAVNAFTKALAKEMALSGIAVNAIAFGAVDTRMNGHLSDEEKNELAESIAIGRMATPEEAADTVIKMLEMPDYLTGEVLKCDGGWI</sequence>
<proteinExistence type="inferred from homology"/>
<reference evidence="4 5" key="1">
    <citation type="submission" date="2017-02" db="EMBL/GenBank/DDBJ databases">
        <authorList>
            <person name="Peterson S.W."/>
        </authorList>
    </citation>
    <scope>NUCLEOTIDE SEQUENCE [LARGE SCALE GENOMIC DNA]</scope>
    <source>
        <strain evidence="4 5">ATCC 17233</strain>
    </source>
</reference>
<dbReference type="InterPro" id="IPR002347">
    <property type="entry name" value="SDR_fam"/>
</dbReference>
<dbReference type="GO" id="GO:0030497">
    <property type="term" value="P:fatty acid elongation"/>
    <property type="evidence" value="ECO:0007669"/>
    <property type="project" value="TreeGrafter"/>
</dbReference>
<dbReference type="GO" id="GO:0016616">
    <property type="term" value="F:oxidoreductase activity, acting on the CH-OH group of donors, NAD or NADP as acceptor"/>
    <property type="evidence" value="ECO:0007669"/>
    <property type="project" value="TreeGrafter"/>
</dbReference>
<evidence type="ECO:0000256" key="3">
    <source>
        <dbReference type="RuleBase" id="RU000363"/>
    </source>
</evidence>
<dbReference type="CDD" id="cd05233">
    <property type="entry name" value="SDR_c"/>
    <property type="match status" value="1"/>
</dbReference>
<dbReference type="InterPro" id="IPR020904">
    <property type="entry name" value="Sc_DH/Rdtase_CS"/>
</dbReference>
<accession>A0A1T4L504</accession>
<dbReference type="PANTHER" id="PTHR42760">
    <property type="entry name" value="SHORT-CHAIN DEHYDROGENASES/REDUCTASES FAMILY MEMBER"/>
    <property type="match status" value="1"/>
</dbReference>
<dbReference type="Proteomes" id="UP000189857">
    <property type="component" value="Unassembled WGS sequence"/>
</dbReference>
<evidence type="ECO:0000313" key="4">
    <source>
        <dbReference type="EMBL" id="SJZ49693.1"/>
    </source>
</evidence>
<gene>
    <name evidence="4" type="ORF">SAMN02745110_00666</name>
</gene>